<dbReference type="AlphaFoldDB" id="A0A6A5ZQJ3"/>
<accession>A0A6A5ZQJ3</accession>
<proteinExistence type="predicted"/>
<dbReference type="OrthoDB" id="3796651at2759"/>
<gene>
    <name evidence="1" type="ORF">BDV96DRAFT_483686</name>
</gene>
<evidence type="ECO:0000313" key="1">
    <source>
        <dbReference type="EMBL" id="KAF2121264.1"/>
    </source>
</evidence>
<keyword evidence="2" id="KW-1185">Reference proteome</keyword>
<sequence length="538" mass="58410">MPFNGPVCRDLDAFKKSMASIPTEHKGAFDGATKESAQAVCDPAALHVWETDSDLDNLLQLTQVIIKVKSTTTDVAQQAGAAKKMPMGMVIVTEVSPGRDNFTRICDLVEHLTKGDGKGHLGGKVMAFGPICVVKSVNNSLAPDVSGKYTGGAQLEAEAAVKRISVTIERAFKMSSAGSPSNGASRKLVWHHGPVIHFLLHFISNTSTALRNSLTAVTIHSAIAFNSGIKPTTYGRQNKPQDMDRLEKYMKRLDIFAVFLDCGSQLISYDNPAVYVYYFAWYAHLLLPASVLRAHLHLGQDQLTTFAFQLRCACDKRYGASAVKLVREKLNGKTARKWANRCINADTFTKEKCRAAANDYEIHNAVKVADAPFALFRKSLPLDSEEGSFPAFSQLFIGPAAGALATENYVCAPVSMNLRAGQFKASSSSPFRLYIPKEGEDTSKVTARIQGTFMAVIECLRKATGGDPALGEEEQKMWSDVKKAAVWALDGCGLRLPKGVSEKVRHVEDRLGSGMWTWLLGQTAAQQGQGQAARAEGG</sequence>
<organism evidence="1 2">
    <name type="scientific">Lophiotrema nucula</name>
    <dbReference type="NCBI Taxonomy" id="690887"/>
    <lineage>
        <taxon>Eukaryota</taxon>
        <taxon>Fungi</taxon>
        <taxon>Dikarya</taxon>
        <taxon>Ascomycota</taxon>
        <taxon>Pezizomycotina</taxon>
        <taxon>Dothideomycetes</taxon>
        <taxon>Pleosporomycetidae</taxon>
        <taxon>Pleosporales</taxon>
        <taxon>Lophiotremataceae</taxon>
        <taxon>Lophiotrema</taxon>
    </lineage>
</organism>
<dbReference type="Proteomes" id="UP000799770">
    <property type="component" value="Unassembled WGS sequence"/>
</dbReference>
<dbReference type="EMBL" id="ML977312">
    <property type="protein sequence ID" value="KAF2121264.1"/>
    <property type="molecule type" value="Genomic_DNA"/>
</dbReference>
<evidence type="ECO:0000313" key="2">
    <source>
        <dbReference type="Proteomes" id="UP000799770"/>
    </source>
</evidence>
<reference evidence="1" key="1">
    <citation type="journal article" date="2020" name="Stud. Mycol.">
        <title>101 Dothideomycetes genomes: a test case for predicting lifestyles and emergence of pathogens.</title>
        <authorList>
            <person name="Haridas S."/>
            <person name="Albert R."/>
            <person name="Binder M."/>
            <person name="Bloem J."/>
            <person name="Labutti K."/>
            <person name="Salamov A."/>
            <person name="Andreopoulos B."/>
            <person name="Baker S."/>
            <person name="Barry K."/>
            <person name="Bills G."/>
            <person name="Bluhm B."/>
            <person name="Cannon C."/>
            <person name="Castanera R."/>
            <person name="Culley D."/>
            <person name="Daum C."/>
            <person name="Ezra D."/>
            <person name="Gonzalez J."/>
            <person name="Henrissat B."/>
            <person name="Kuo A."/>
            <person name="Liang C."/>
            <person name="Lipzen A."/>
            <person name="Lutzoni F."/>
            <person name="Magnuson J."/>
            <person name="Mondo S."/>
            <person name="Nolan M."/>
            <person name="Ohm R."/>
            <person name="Pangilinan J."/>
            <person name="Park H.-J."/>
            <person name="Ramirez L."/>
            <person name="Alfaro M."/>
            <person name="Sun H."/>
            <person name="Tritt A."/>
            <person name="Yoshinaga Y."/>
            <person name="Zwiers L.-H."/>
            <person name="Turgeon B."/>
            <person name="Goodwin S."/>
            <person name="Spatafora J."/>
            <person name="Crous P."/>
            <person name="Grigoriev I."/>
        </authorList>
    </citation>
    <scope>NUCLEOTIDE SEQUENCE</scope>
    <source>
        <strain evidence="1">CBS 627.86</strain>
    </source>
</reference>
<protein>
    <submittedName>
        <fullName evidence="1">Uncharacterized protein</fullName>
    </submittedName>
</protein>
<name>A0A6A5ZQJ3_9PLEO</name>